<dbReference type="GO" id="GO:0006308">
    <property type="term" value="P:DNA catabolic process"/>
    <property type="evidence" value="ECO:0007669"/>
    <property type="project" value="UniProtKB-UniRule"/>
</dbReference>
<dbReference type="InterPro" id="IPR003753">
    <property type="entry name" value="Exonuc_VII_L"/>
</dbReference>
<dbReference type="RefSeq" id="WP_131837676.1">
    <property type="nucleotide sequence ID" value="NZ_SLWB01000001.1"/>
</dbReference>
<dbReference type="PANTHER" id="PTHR30008:SF0">
    <property type="entry name" value="EXODEOXYRIBONUCLEASE 7 LARGE SUBUNIT"/>
    <property type="match status" value="1"/>
</dbReference>
<dbReference type="Pfam" id="PF02601">
    <property type="entry name" value="Exonuc_VII_L"/>
    <property type="match status" value="1"/>
</dbReference>
<keyword evidence="1" id="KW-0963">Cytoplasm</keyword>
<evidence type="ECO:0000259" key="6">
    <source>
        <dbReference type="Pfam" id="PF02601"/>
    </source>
</evidence>
<dbReference type="NCBIfam" id="TIGR00237">
    <property type="entry name" value="xseA"/>
    <property type="match status" value="1"/>
</dbReference>
<feature type="domain" description="OB-fold nucleic acid binding" evidence="7">
    <location>
        <begin position="5"/>
        <end position="112"/>
    </location>
</feature>
<evidence type="ECO:0000256" key="2">
    <source>
        <dbReference type="ARBA" id="ARBA00022722"/>
    </source>
</evidence>
<dbReference type="Proteomes" id="UP000294830">
    <property type="component" value="Unassembled WGS sequence"/>
</dbReference>
<evidence type="ECO:0000256" key="3">
    <source>
        <dbReference type="ARBA" id="ARBA00022801"/>
    </source>
</evidence>
<keyword evidence="3 5" id="KW-0378">Hydrolase</keyword>
<evidence type="ECO:0000313" key="9">
    <source>
        <dbReference type="Proteomes" id="UP000294830"/>
    </source>
</evidence>
<dbReference type="EC" id="3.1.11.6" evidence="5"/>
<evidence type="ECO:0000256" key="1">
    <source>
        <dbReference type="ARBA" id="ARBA00022490"/>
    </source>
</evidence>
<name>A0A4R2EW60_9BACT</name>
<dbReference type="GO" id="GO:0009318">
    <property type="term" value="C:exodeoxyribonuclease VII complex"/>
    <property type="evidence" value="ECO:0007669"/>
    <property type="project" value="UniProtKB-UniRule"/>
</dbReference>
<evidence type="ECO:0000256" key="5">
    <source>
        <dbReference type="RuleBase" id="RU004355"/>
    </source>
</evidence>
<dbReference type="InterPro" id="IPR020579">
    <property type="entry name" value="Exonuc_VII_lsu_C"/>
</dbReference>
<dbReference type="InterPro" id="IPR025824">
    <property type="entry name" value="OB-fold_nuc-bd_dom"/>
</dbReference>
<keyword evidence="4 5" id="KW-0269">Exonuclease</keyword>
<dbReference type="EMBL" id="SLWB01000001">
    <property type="protein sequence ID" value="TCN72888.1"/>
    <property type="molecule type" value="Genomic_DNA"/>
</dbReference>
<feature type="domain" description="Exonuclease VII large subunit C-terminal" evidence="6">
    <location>
        <begin position="138"/>
        <end position="450"/>
    </location>
</feature>
<accession>A0A4R2EW60</accession>
<evidence type="ECO:0000313" key="8">
    <source>
        <dbReference type="EMBL" id="TCN72888.1"/>
    </source>
</evidence>
<dbReference type="OrthoDB" id="9802795at2"/>
<dbReference type="GO" id="GO:0008855">
    <property type="term" value="F:exodeoxyribonuclease VII activity"/>
    <property type="evidence" value="ECO:0007669"/>
    <property type="project" value="UniProtKB-UniRule"/>
</dbReference>
<dbReference type="GO" id="GO:0003676">
    <property type="term" value="F:nucleic acid binding"/>
    <property type="evidence" value="ECO:0007669"/>
    <property type="project" value="InterPro"/>
</dbReference>
<protein>
    <recommendedName>
        <fullName evidence="5">Exodeoxyribonuclease 7 large subunit</fullName>
        <ecNumber evidence="5">3.1.11.6</ecNumber>
    </recommendedName>
</protein>
<comment type="catalytic activity">
    <reaction evidence="5">
        <text>Exonucleolytic cleavage in either 5'- to 3'- or 3'- to 5'-direction to yield nucleoside 5'-phosphates.</text>
        <dbReference type="EC" id="3.1.11.6"/>
    </reaction>
</comment>
<dbReference type="GO" id="GO:0005737">
    <property type="term" value="C:cytoplasm"/>
    <property type="evidence" value="ECO:0007669"/>
    <property type="project" value="UniProtKB-SubCell"/>
</dbReference>
<organism evidence="8 9">
    <name type="scientific">Acetobacteroides hydrogenigenes</name>
    <dbReference type="NCBI Taxonomy" id="979970"/>
    <lineage>
        <taxon>Bacteria</taxon>
        <taxon>Pseudomonadati</taxon>
        <taxon>Bacteroidota</taxon>
        <taxon>Bacteroidia</taxon>
        <taxon>Bacteroidales</taxon>
        <taxon>Rikenellaceae</taxon>
        <taxon>Acetobacteroides</taxon>
    </lineage>
</organism>
<dbReference type="CDD" id="cd04489">
    <property type="entry name" value="ExoVII_LU_OBF"/>
    <property type="match status" value="1"/>
</dbReference>
<dbReference type="Pfam" id="PF13742">
    <property type="entry name" value="tRNA_anti_2"/>
    <property type="match status" value="1"/>
</dbReference>
<reference evidence="8 9" key="1">
    <citation type="submission" date="2019-03" db="EMBL/GenBank/DDBJ databases">
        <title>Genomic Encyclopedia of Archaeal and Bacterial Type Strains, Phase II (KMG-II): from individual species to whole genera.</title>
        <authorList>
            <person name="Goeker M."/>
        </authorList>
    </citation>
    <scope>NUCLEOTIDE SEQUENCE [LARGE SCALE GENOMIC DNA]</scope>
    <source>
        <strain evidence="8 9">RL-C</strain>
    </source>
</reference>
<dbReference type="PANTHER" id="PTHR30008">
    <property type="entry name" value="EXODEOXYRIBONUCLEASE 7 LARGE SUBUNIT"/>
    <property type="match status" value="1"/>
</dbReference>
<gene>
    <name evidence="8" type="ORF">CLV25_101106</name>
</gene>
<proteinExistence type="inferred from homology"/>
<dbReference type="AlphaFoldDB" id="A0A4R2EW60"/>
<keyword evidence="9" id="KW-1185">Reference proteome</keyword>
<evidence type="ECO:0000259" key="7">
    <source>
        <dbReference type="Pfam" id="PF13742"/>
    </source>
</evidence>
<comment type="caution">
    <text evidence="8">The sequence shown here is derived from an EMBL/GenBank/DDBJ whole genome shotgun (WGS) entry which is preliminary data.</text>
</comment>
<sequence length="467" mass="52472">MEYLSLFDLQKKIRDSLIDSFPLPVWVVAEIGEMKLNYAGHCYLELVEKEDSDGVKIRAKVSANIWANKFRLLKTYFETSTRVALEEGLKVLIKVDVRFHEVYGLSLNIVDIDPSYTIGEMKLQRNLVIQRLMDDGIIDLNRELSFPMVPQRIAVISSRGAAGYQDFRNHISDNPFGYTFNLELFAAVMQGDEAEASIVAALDKIYSQLTRFDVVVIIRGGGSQTDLACFDSYEVAANVAQFPLPILSGIGHDKDESVVDIVAHQSFKTPTAVANFLVDKLGEFDGDLDDCVRGIGLMAQRLIQDQKLLALEVEYDLLNRVRSMLNQQEVLLGDLAFAISNQASTVLNRHKRISDEMALSLQSLVSFSLKRNKDRLEQVDRELNLGSKIGLTKLKNALENLEIRINASNPNEILKRGYSLTLCNGFVVRQTEGLVGQVIETVLSTGRIKSEVVEVDSKTEYLWQKRN</sequence>
<keyword evidence="2 5" id="KW-0540">Nuclease</keyword>
<comment type="subcellular location">
    <subcellularLocation>
        <location evidence="5">Cytoplasm</location>
    </subcellularLocation>
</comment>
<evidence type="ECO:0000256" key="4">
    <source>
        <dbReference type="ARBA" id="ARBA00022839"/>
    </source>
</evidence>
<comment type="similarity">
    <text evidence="5">Belongs to the XseA family.</text>
</comment>